<dbReference type="Gene3D" id="3.50.90.10">
    <property type="entry name" value="YerB-like"/>
    <property type="match status" value="1"/>
</dbReference>
<dbReference type="InterPro" id="IPR021416">
    <property type="entry name" value="DUF3048_N"/>
</dbReference>
<evidence type="ECO:0000259" key="2">
    <source>
        <dbReference type="Pfam" id="PF11258"/>
    </source>
</evidence>
<feature type="region of interest" description="Disordered" evidence="1">
    <location>
        <begin position="1"/>
        <end position="52"/>
    </location>
</feature>
<sequence>MLALAACGRTQETVSQTEEAETRTEETESLPQTEEAAEESGTAETEEEEETLSVIGEREAVDGKMQSYLTGEWKDEEIVTRKPIAVMIPNNAPAMPQYGLASADIIYEAPVEGRITRLMGIFEDFDGLDHIGPVRSSRDYFVYVAMGYEAIYCNWGLARPYVEELINSEAVENVSAGVEGIHNPADEAFGRLSRPGYATEFTGYLFIDGLMDAVERLGYDWEYDGDFVPQLTFAADGVRAEYEDAQAATVIRPGGTQSNNGGYGVYNPWFEYDAQEKLYYRFQDGKEQIDERTGEQLAVSNVILQYCHGEVRDSHDYLAFGVHGVGTALVFTNGKVIPASWSRMEGDGVPAKFYDADGNEIVFNQGKTWICNIWEEYSEYVEFE</sequence>
<feature type="domain" description="DUF3048" evidence="2">
    <location>
        <begin position="69"/>
        <end position="176"/>
    </location>
</feature>
<protein>
    <submittedName>
        <fullName evidence="4">DUF3048 domain-containing protein</fullName>
    </submittedName>
</protein>
<reference evidence="4" key="1">
    <citation type="journal article" date="2021" name="PeerJ">
        <title>Extensive microbial diversity within the chicken gut microbiome revealed by metagenomics and culture.</title>
        <authorList>
            <person name="Gilroy R."/>
            <person name="Ravi A."/>
            <person name="Getino M."/>
            <person name="Pursley I."/>
            <person name="Horton D.L."/>
            <person name="Alikhan N.F."/>
            <person name="Baker D."/>
            <person name="Gharbi K."/>
            <person name="Hall N."/>
            <person name="Watson M."/>
            <person name="Adriaenssens E.M."/>
            <person name="Foster-Nyarko E."/>
            <person name="Jarju S."/>
            <person name="Secka A."/>
            <person name="Antonio M."/>
            <person name="Oren A."/>
            <person name="Chaudhuri R.R."/>
            <person name="La Ragione R."/>
            <person name="Hildebrand F."/>
            <person name="Pallen M.J."/>
        </authorList>
    </citation>
    <scope>NUCLEOTIDE SEQUENCE</scope>
    <source>
        <strain evidence="4">ChiSxjej3B15-24422</strain>
    </source>
</reference>
<comment type="caution">
    <text evidence="4">The sequence shown here is derived from an EMBL/GenBank/DDBJ whole genome shotgun (WGS) entry which is preliminary data.</text>
</comment>
<reference evidence="4" key="2">
    <citation type="submission" date="2021-04" db="EMBL/GenBank/DDBJ databases">
        <authorList>
            <person name="Gilroy R."/>
        </authorList>
    </citation>
    <scope>NUCLEOTIDE SEQUENCE</scope>
    <source>
        <strain evidence="4">ChiSxjej3B15-24422</strain>
    </source>
</reference>
<evidence type="ECO:0000313" key="4">
    <source>
        <dbReference type="EMBL" id="HIY60225.1"/>
    </source>
</evidence>
<gene>
    <name evidence="4" type="ORF">H9831_06030</name>
</gene>
<dbReference type="Proteomes" id="UP000824007">
    <property type="component" value="Unassembled WGS sequence"/>
</dbReference>
<feature type="domain" description="DUF3048" evidence="3">
    <location>
        <begin position="268"/>
        <end position="370"/>
    </location>
</feature>
<dbReference type="Pfam" id="PF17479">
    <property type="entry name" value="DUF3048_C"/>
    <property type="match status" value="1"/>
</dbReference>
<evidence type="ECO:0000259" key="3">
    <source>
        <dbReference type="Pfam" id="PF17479"/>
    </source>
</evidence>
<dbReference type="Pfam" id="PF11258">
    <property type="entry name" value="DUF3048"/>
    <property type="match status" value="1"/>
</dbReference>
<proteinExistence type="predicted"/>
<dbReference type="EMBL" id="DXDD01000077">
    <property type="protein sequence ID" value="HIY60225.1"/>
    <property type="molecule type" value="Genomic_DNA"/>
</dbReference>
<dbReference type="AlphaFoldDB" id="A0A9D1YNS3"/>
<name>A0A9D1YNS3_9FIRM</name>
<evidence type="ECO:0000313" key="5">
    <source>
        <dbReference type="Proteomes" id="UP000824007"/>
    </source>
</evidence>
<dbReference type="InterPro" id="IPR035328">
    <property type="entry name" value="DUF3048_C"/>
</dbReference>
<dbReference type="InterPro" id="IPR023158">
    <property type="entry name" value="YerB-like_sf"/>
</dbReference>
<accession>A0A9D1YNS3</accession>
<evidence type="ECO:0000256" key="1">
    <source>
        <dbReference type="SAM" id="MobiDB-lite"/>
    </source>
</evidence>
<organism evidence="4 5">
    <name type="scientific">Candidatus Eisenbergiella pullistercoris</name>
    <dbReference type="NCBI Taxonomy" id="2838555"/>
    <lineage>
        <taxon>Bacteria</taxon>
        <taxon>Bacillati</taxon>
        <taxon>Bacillota</taxon>
        <taxon>Clostridia</taxon>
        <taxon>Lachnospirales</taxon>
        <taxon>Lachnospiraceae</taxon>
        <taxon>Eisenbergiella</taxon>
    </lineage>
</organism>
<dbReference type="SUPFAM" id="SSF159774">
    <property type="entry name" value="YerB-like"/>
    <property type="match status" value="1"/>
</dbReference>